<sequence length="229" mass="26123">MIDILGAFSRVLFRHFQNLKVYTENTEAETIYDNLETEIEQDTFSLDEEYLKKVIDIEDTSETDSIFDDDSISETDSEDNDIIIEQKTSKNLTRCVIVDKIDGLGAGPGNTSKAETSIPFITSSSRVVSSSKSRLPISILPEDPEKKRKHIIRLVLEQFPYLSLSDNNKRGDRFNLNCSTLCPLCNGDHKEGTIWNNIRGECPSDEYCGEQTYRLKCWNTLQQAIYLMN</sequence>
<proteinExistence type="predicted"/>
<reference evidence="1 2" key="1">
    <citation type="submission" date="2015-10" db="EMBL/GenBank/DDBJ databases">
        <title>Genome analyses suggest a sexual origin of heterokaryosis in a supposedly ancient asexual fungus.</title>
        <authorList>
            <person name="Ropars J."/>
            <person name="Sedzielewska K."/>
            <person name="Noel J."/>
            <person name="Charron P."/>
            <person name="Farinelli L."/>
            <person name="Marton T."/>
            <person name="Kruger M."/>
            <person name="Pelin A."/>
            <person name="Brachmann A."/>
            <person name="Corradi N."/>
        </authorList>
    </citation>
    <scope>NUCLEOTIDE SEQUENCE [LARGE SCALE GENOMIC DNA]</scope>
    <source>
        <strain evidence="1 2">A4</strain>
    </source>
</reference>
<dbReference type="VEuPathDB" id="FungiDB:RhiirA1_428976"/>
<dbReference type="VEuPathDB" id="FungiDB:RhiirFUN_020360"/>
<keyword evidence="2" id="KW-1185">Reference proteome</keyword>
<dbReference type="Proteomes" id="UP000234323">
    <property type="component" value="Unassembled WGS sequence"/>
</dbReference>
<organism evidence="1 2">
    <name type="scientific">Rhizophagus irregularis</name>
    <dbReference type="NCBI Taxonomy" id="588596"/>
    <lineage>
        <taxon>Eukaryota</taxon>
        <taxon>Fungi</taxon>
        <taxon>Fungi incertae sedis</taxon>
        <taxon>Mucoromycota</taxon>
        <taxon>Glomeromycotina</taxon>
        <taxon>Glomeromycetes</taxon>
        <taxon>Glomerales</taxon>
        <taxon>Glomeraceae</taxon>
        <taxon>Rhizophagus</taxon>
    </lineage>
</organism>
<comment type="caution">
    <text evidence="1">The sequence shown here is derived from an EMBL/GenBank/DDBJ whole genome shotgun (WGS) entry which is preliminary data.</text>
</comment>
<evidence type="ECO:0000313" key="1">
    <source>
        <dbReference type="EMBL" id="PKY51052.1"/>
    </source>
</evidence>
<evidence type="ECO:0000313" key="2">
    <source>
        <dbReference type="Proteomes" id="UP000234323"/>
    </source>
</evidence>
<name>A0A2I1GWN6_9GLOM</name>
<dbReference type="VEuPathDB" id="FungiDB:FUN_013125"/>
<dbReference type="AlphaFoldDB" id="A0A2I1GWN6"/>
<accession>A0A2I1GWN6</accession>
<gene>
    <name evidence="1" type="ORF">RhiirA4_546331</name>
</gene>
<protein>
    <submittedName>
        <fullName evidence="1">Uncharacterized protein</fullName>
    </submittedName>
</protein>
<dbReference type="EMBL" id="LLXI01000960">
    <property type="protein sequence ID" value="PKY51052.1"/>
    <property type="molecule type" value="Genomic_DNA"/>
</dbReference>